<sequence length="407" mass="45164">MDWTPCNALFSPNTITLQSAPTAPKAGTSAGCAMASAWFGGRAIDLVKARSLFVKVFPTPASLSERRAVLHALKRYGPIEIFKRLPNPETFVCAPTKSEAASELLSRSPLTFKFVSETLDTIEAKSLPGISPVGVASPIQIHEEATKLARTDPNPGAEEQQAQQSDMVKTFTLYINPSQSYYEHKTNVRLSPIHGPWPKTLEQDQDFIYFALKEVVPDDMTRAGLCDWHTGGQLSDEPAAIRAQQEHSKLWHIRERQMRRKKSREVEKDDDSALVAIKGLAKFDPLVAAGRVDSAHPATSGRSEAEESSQQNQERTSFSDPFEEMARLAQREGSGKKPTSKKGPAWIRRKQVKLNPLADGKHHKIDKKAPIPDSKGAGKWFEFKSVFNSQMDNVKLPSMDHPLEGKR</sequence>
<reference evidence="2 3" key="1">
    <citation type="journal article" date="2023" name="PLoS ONE">
        <title>Cytospora paraplurivora sp. nov. isolated from orchards with fruit tree decline syndrome in Ontario, Canada.</title>
        <authorList>
            <person name="Ilyukhin E."/>
            <person name="Nguyen H.D.T."/>
            <person name="Castle A.J."/>
            <person name="Ellouze W."/>
        </authorList>
    </citation>
    <scope>NUCLEOTIDE SEQUENCE [LARGE SCALE GENOMIC DNA]</scope>
    <source>
        <strain evidence="2 3">FDS-564</strain>
    </source>
</reference>
<keyword evidence="3" id="KW-1185">Reference proteome</keyword>
<organism evidence="2 3">
    <name type="scientific">Cytospora paraplurivora</name>
    <dbReference type="NCBI Taxonomy" id="2898453"/>
    <lineage>
        <taxon>Eukaryota</taxon>
        <taxon>Fungi</taxon>
        <taxon>Dikarya</taxon>
        <taxon>Ascomycota</taxon>
        <taxon>Pezizomycotina</taxon>
        <taxon>Sordariomycetes</taxon>
        <taxon>Sordariomycetidae</taxon>
        <taxon>Diaporthales</taxon>
        <taxon>Cytosporaceae</taxon>
        <taxon>Cytospora</taxon>
    </lineage>
</organism>
<dbReference type="AlphaFoldDB" id="A0AAN9U6E0"/>
<feature type="compositionally biased region" description="Basic and acidic residues" evidence="1">
    <location>
        <begin position="324"/>
        <end position="335"/>
    </location>
</feature>
<dbReference type="EMBL" id="JAJSPL020000023">
    <property type="protein sequence ID" value="KAK7739202.1"/>
    <property type="molecule type" value="Genomic_DNA"/>
</dbReference>
<gene>
    <name evidence="2" type="ORF">SLS53_005839</name>
</gene>
<feature type="region of interest" description="Disordered" evidence="1">
    <location>
        <begin position="293"/>
        <end position="374"/>
    </location>
</feature>
<proteinExistence type="predicted"/>
<evidence type="ECO:0000313" key="2">
    <source>
        <dbReference type="EMBL" id="KAK7739202.1"/>
    </source>
</evidence>
<accession>A0AAN9U6E0</accession>
<evidence type="ECO:0000256" key="1">
    <source>
        <dbReference type="SAM" id="MobiDB-lite"/>
    </source>
</evidence>
<dbReference type="Proteomes" id="UP001320245">
    <property type="component" value="Unassembled WGS sequence"/>
</dbReference>
<evidence type="ECO:0000313" key="3">
    <source>
        <dbReference type="Proteomes" id="UP001320245"/>
    </source>
</evidence>
<comment type="caution">
    <text evidence="2">The sequence shown here is derived from an EMBL/GenBank/DDBJ whole genome shotgun (WGS) entry which is preliminary data.</text>
</comment>
<protein>
    <submittedName>
        <fullName evidence="2">Uncharacterized protein</fullName>
    </submittedName>
</protein>
<name>A0AAN9U6E0_9PEZI</name>